<dbReference type="EMBL" id="JARBHB010000001">
    <property type="protein sequence ID" value="KAJ8895568.1"/>
    <property type="molecule type" value="Genomic_DNA"/>
</dbReference>
<comment type="caution">
    <text evidence="2">The sequence shown here is derived from an EMBL/GenBank/DDBJ whole genome shotgun (WGS) entry which is preliminary data.</text>
</comment>
<protein>
    <submittedName>
        <fullName evidence="2">Uncharacterized protein</fullName>
    </submittedName>
</protein>
<evidence type="ECO:0000313" key="3">
    <source>
        <dbReference type="Proteomes" id="UP001159363"/>
    </source>
</evidence>
<accession>A0ABQ9IIA5</accession>
<organism evidence="2 3">
    <name type="scientific">Dryococelus australis</name>
    <dbReference type="NCBI Taxonomy" id="614101"/>
    <lineage>
        <taxon>Eukaryota</taxon>
        <taxon>Metazoa</taxon>
        <taxon>Ecdysozoa</taxon>
        <taxon>Arthropoda</taxon>
        <taxon>Hexapoda</taxon>
        <taxon>Insecta</taxon>
        <taxon>Pterygota</taxon>
        <taxon>Neoptera</taxon>
        <taxon>Polyneoptera</taxon>
        <taxon>Phasmatodea</taxon>
        <taxon>Verophasmatodea</taxon>
        <taxon>Anareolatae</taxon>
        <taxon>Phasmatidae</taxon>
        <taxon>Eurycanthinae</taxon>
        <taxon>Dryococelus</taxon>
    </lineage>
</organism>
<dbReference type="Proteomes" id="UP001159363">
    <property type="component" value="Chromosome 1"/>
</dbReference>
<feature type="region of interest" description="Disordered" evidence="1">
    <location>
        <begin position="158"/>
        <end position="178"/>
    </location>
</feature>
<gene>
    <name evidence="2" type="ORF">PR048_000904</name>
</gene>
<feature type="compositionally biased region" description="Basic and acidic residues" evidence="1">
    <location>
        <begin position="296"/>
        <end position="307"/>
    </location>
</feature>
<feature type="region of interest" description="Disordered" evidence="1">
    <location>
        <begin position="72"/>
        <end position="102"/>
    </location>
</feature>
<feature type="region of interest" description="Disordered" evidence="1">
    <location>
        <begin position="439"/>
        <end position="504"/>
    </location>
</feature>
<proteinExistence type="predicted"/>
<feature type="region of interest" description="Disordered" evidence="1">
    <location>
        <begin position="373"/>
        <end position="400"/>
    </location>
</feature>
<sequence>MDDAGMQLLSVLVNDCTLRREFAQFPSDSSGLSKCQPGCALQKTFIAEILEIPRKPADQRYCPARFPRAKMQEATRKSNPVRLGGRVSSLTTTPPRPLSENGYAHIKRTLPRLIQKRAKQTRRYYRLLCCINTQPAAYIGKSPPSVADFRVRSDKLRSRKNACSGREEGSGQTTPGGDLAIGQARYQLAPGTLLLVNRESCNYIDELAACLRLRCGVLPSGVPQAKDEYRRTGFDPRRGRSQIFTSEDRCRTVLLVDGFSRESPVSPILAFQRYSIVINLLRIEIRLTVRMDKRRNASMEETGDPRENPPASGIARHDPHMTKQVPISRTPATRARKIALTGQQRHSAVLQSTPGNYLQADVAQLTGNISQHAQKPIRHEAHSAEPRVANRQKGARTSNEPAPQFRLRVVIYSVLYWRSRSVLRTRAEDDSRSGSHLIYDNMTEAKLPSDERGTAGSEETTRDLVVAQRRRKRRATDHAQLASRMKGWEGIGKRRGGVAGTTHR</sequence>
<evidence type="ECO:0000256" key="1">
    <source>
        <dbReference type="SAM" id="MobiDB-lite"/>
    </source>
</evidence>
<name>A0ABQ9IIA5_9NEOP</name>
<keyword evidence="3" id="KW-1185">Reference proteome</keyword>
<evidence type="ECO:0000313" key="2">
    <source>
        <dbReference type="EMBL" id="KAJ8895568.1"/>
    </source>
</evidence>
<reference evidence="2 3" key="1">
    <citation type="submission" date="2023-02" db="EMBL/GenBank/DDBJ databases">
        <title>LHISI_Scaffold_Assembly.</title>
        <authorList>
            <person name="Stuart O.P."/>
            <person name="Cleave R."/>
            <person name="Magrath M.J.L."/>
            <person name="Mikheyev A.S."/>
        </authorList>
    </citation>
    <scope>NUCLEOTIDE SEQUENCE [LARGE SCALE GENOMIC DNA]</scope>
    <source>
        <strain evidence="2">Daus_M_001</strain>
        <tissue evidence="2">Leg muscle</tissue>
    </source>
</reference>
<feature type="region of interest" description="Disordered" evidence="1">
    <location>
        <begin position="296"/>
        <end position="331"/>
    </location>
</feature>